<comment type="subcellular location">
    <subcellularLocation>
        <location evidence="1">Nucleus</location>
    </subcellularLocation>
</comment>
<dbReference type="SMART" id="SM00355">
    <property type="entry name" value="ZnF_C2H2"/>
    <property type="match status" value="3"/>
</dbReference>
<evidence type="ECO:0000256" key="11">
    <source>
        <dbReference type="ARBA" id="ARBA00023163"/>
    </source>
</evidence>
<keyword evidence="11" id="KW-0804">Transcription</keyword>
<evidence type="ECO:0000313" key="21">
    <source>
        <dbReference type="Proteomes" id="UP000314985"/>
    </source>
</evidence>
<evidence type="ECO:0000256" key="1">
    <source>
        <dbReference type="ARBA" id="ARBA00004123"/>
    </source>
</evidence>
<evidence type="ECO:0000256" key="10">
    <source>
        <dbReference type="ARBA" id="ARBA00023125"/>
    </source>
</evidence>
<dbReference type="Proteomes" id="UP000694728">
    <property type="component" value="Unplaced"/>
</dbReference>
<evidence type="ECO:0000256" key="14">
    <source>
        <dbReference type="ARBA" id="ARBA00057609"/>
    </source>
</evidence>
<keyword evidence="8" id="KW-0832">Ubl conjugation</keyword>
<dbReference type="Proteomes" id="UP000694723">
    <property type="component" value="Unplaced"/>
</dbReference>
<feature type="domain" description="C2H2-type" evidence="19">
    <location>
        <begin position="345"/>
        <end position="367"/>
    </location>
</feature>
<dbReference type="GO" id="GO:0003677">
    <property type="term" value="F:DNA binding"/>
    <property type="evidence" value="ECO:0007669"/>
    <property type="project" value="UniProtKB-KW"/>
</dbReference>
<dbReference type="Ensembl" id="ENSSSCT00040022666.1">
    <property type="protein sequence ID" value="ENSSSCP00040009503.1"/>
    <property type="gene ID" value="ENSSSCG00040016837.1"/>
</dbReference>
<accession>A0A4X1U521</accession>
<evidence type="ECO:0000256" key="12">
    <source>
        <dbReference type="ARBA" id="ARBA00023198"/>
    </source>
</evidence>
<dbReference type="Ensembl" id="ENSSSCT00055059673.1">
    <property type="protein sequence ID" value="ENSSSCP00055047800.1"/>
    <property type="gene ID" value="ENSSSCG00055030016.1"/>
</dbReference>
<dbReference type="Proteomes" id="UP000314985">
    <property type="component" value="Chromosome 6"/>
</dbReference>
<dbReference type="SUPFAM" id="SSF57667">
    <property type="entry name" value="beta-beta-alpha zinc fingers"/>
    <property type="match status" value="2"/>
</dbReference>
<keyword evidence="4" id="KW-0479">Metal-binding</keyword>
<dbReference type="PANTHER" id="PTHR23235">
    <property type="entry name" value="KRUEPPEL-LIKE TRANSCRIPTION FACTOR"/>
    <property type="match status" value="1"/>
</dbReference>
<evidence type="ECO:0000256" key="18">
    <source>
        <dbReference type="SAM" id="MobiDB-lite"/>
    </source>
</evidence>
<dbReference type="InterPro" id="IPR036236">
    <property type="entry name" value="Znf_C2H2_sf"/>
</dbReference>
<keyword evidence="2" id="KW-1017">Isopeptide bond</keyword>
<proteinExistence type="predicted"/>
<feature type="region of interest" description="Disordered" evidence="18">
    <location>
        <begin position="197"/>
        <end position="248"/>
    </location>
</feature>
<evidence type="ECO:0000256" key="17">
    <source>
        <dbReference type="PROSITE-ProRule" id="PRU00042"/>
    </source>
</evidence>
<feature type="compositionally biased region" description="Low complexity" evidence="18">
    <location>
        <begin position="226"/>
        <end position="239"/>
    </location>
</feature>
<feature type="compositionally biased region" description="Basic residues" evidence="18">
    <location>
        <begin position="146"/>
        <end position="155"/>
    </location>
</feature>
<evidence type="ECO:0000256" key="9">
    <source>
        <dbReference type="ARBA" id="ARBA00023015"/>
    </source>
</evidence>
<evidence type="ECO:0000256" key="16">
    <source>
        <dbReference type="ARBA" id="ARBA00068590"/>
    </source>
</evidence>
<dbReference type="Proteomes" id="UP000694570">
    <property type="component" value="Unplaced"/>
</dbReference>
<reference evidence="20 21" key="1">
    <citation type="submission" date="2017-08" db="EMBL/GenBank/DDBJ databases">
        <title>USMARCv1.0.</title>
        <authorList>
            <person name="Hannum G.I."/>
            <person name="Koren S."/>
            <person name="Schroeder S.G."/>
            <person name="Chin S.C."/>
            <person name="Nonneman D.J."/>
            <person name="Becker S.A."/>
            <person name="Rosen B.D."/>
            <person name="Bickhart D.M."/>
            <person name="Putnam N.H."/>
            <person name="Green R.E."/>
            <person name="Tuggle C.K."/>
            <person name="Liu H."/>
            <person name="Rohrer G.A."/>
            <person name="Warr A."/>
            <person name="Hall R."/>
            <person name="Kim K."/>
            <person name="Hume D.A."/>
            <person name="Talbot R."/>
            <person name="Chow W."/>
            <person name="Howe K."/>
            <person name="Schwartz A.S."/>
            <person name="Watson M."/>
            <person name="Archibald A.L."/>
            <person name="Phillippy A.M."/>
            <person name="Smith T.P.L."/>
        </authorList>
    </citation>
    <scope>NUCLEOTIDE SEQUENCE [LARGE SCALE GENOMIC DNA]</scope>
</reference>
<evidence type="ECO:0000256" key="15">
    <source>
        <dbReference type="ARBA" id="ARBA00064612"/>
    </source>
</evidence>
<feature type="compositionally biased region" description="Low complexity" evidence="18">
    <location>
        <begin position="156"/>
        <end position="167"/>
    </location>
</feature>
<evidence type="ECO:0000259" key="19">
    <source>
        <dbReference type="PROSITE" id="PS50157"/>
    </source>
</evidence>
<dbReference type="Pfam" id="PF00096">
    <property type="entry name" value="zf-C2H2"/>
    <property type="match status" value="2"/>
</dbReference>
<keyword evidence="12" id="KW-0395">Inflammatory response</keyword>
<feature type="region of interest" description="Disordered" evidence="18">
    <location>
        <begin position="107"/>
        <end position="167"/>
    </location>
</feature>
<evidence type="ECO:0000256" key="2">
    <source>
        <dbReference type="ARBA" id="ARBA00022499"/>
    </source>
</evidence>
<keyword evidence="5" id="KW-0677">Repeat</keyword>
<reference evidence="20" key="2">
    <citation type="submission" date="2025-05" db="UniProtKB">
        <authorList>
            <consortium name="Ensembl"/>
        </authorList>
    </citation>
    <scope>IDENTIFICATION</scope>
</reference>
<keyword evidence="7" id="KW-0862">Zinc</keyword>
<feature type="compositionally biased region" description="Pro residues" evidence="18">
    <location>
        <begin position="270"/>
        <end position="281"/>
    </location>
</feature>
<dbReference type="Proteomes" id="UP000694724">
    <property type="component" value="Unplaced"/>
</dbReference>
<dbReference type="GO" id="GO:0005634">
    <property type="term" value="C:nucleus"/>
    <property type="evidence" value="ECO:0007669"/>
    <property type="project" value="UniProtKB-SubCell"/>
</dbReference>
<dbReference type="Gene3D" id="3.30.160.60">
    <property type="entry name" value="Classic Zinc Finger"/>
    <property type="match status" value="2"/>
</dbReference>
<dbReference type="SMR" id="A0A4X1U521"/>
<evidence type="ECO:0000256" key="4">
    <source>
        <dbReference type="ARBA" id="ARBA00022723"/>
    </source>
</evidence>
<keyword evidence="6 17" id="KW-0863">Zinc-finger</keyword>
<dbReference type="PROSITE" id="PS50157">
    <property type="entry name" value="ZINC_FINGER_C2H2_2"/>
    <property type="match status" value="3"/>
</dbReference>
<evidence type="ECO:0000313" key="20">
    <source>
        <dbReference type="Ensembl" id="ENSSSCP00070022937.1"/>
    </source>
</evidence>
<dbReference type="Ensembl" id="ENSSSCT00070027568.1">
    <property type="protein sequence ID" value="ENSSSCP00070022937.1"/>
    <property type="gene ID" value="ENSSSCG00070014067.1"/>
</dbReference>
<name>A0A4X1U521_PIG</name>
<protein>
    <recommendedName>
        <fullName evidence="16">Zinc finger protein 580</fullName>
    </recommendedName>
</protein>
<feature type="domain" description="C2H2-type" evidence="19">
    <location>
        <begin position="315"/>
        <end position="342"/>
    </location>
</feature>
<dbReference type="Proteomes" id="UP000694725">
    <property type="component" value="Unplaced"/>
</dbReference>
<dbReference type="Proteomes" id="UP000694722">
    <property type="component" value="Unplaced"/>
</dbReference>
<dbReference type="GO" id="GO:0006954">
    <property type="term" value="P:inflammatory response"/>
    <property type="evidence" value="ECO:0007669"/>
    <property type="project" value="UniProtKB-KW"/>
</dbReference>
<dbReference type="FunFam" id="3.30.160.60:FF:000340">
    <property type="entry name" value="zinc finger protein 473 isoform X1"/>
    <property type="match status" value="1"/>
</dbReference>
<keyword evidence="10" id="KW-0238">DNA-binding</keyword>
<feature type="compositionally biased region" description="Pro residues" evidence="18">
    <location>
        <begin position="214"/>
        <end position="225"/>
    </location>
</feature>
<dbReference type="Ensembl" id="ENSSSCT00065011727.1">
    <property type="protein sequence ID" value="ENSSSCP00065004812.1"/>
    <property type="gene ID" value="ENSSSCG00065008780.1"/>
</dbReference>
<feature type="domain" description="C2H2-type" evidence="19">
    <location>
        <begin position="287"/>
        <end position="314"/>
    </location>
</feature>
<evidence type="ECO:0000256" key="3">
    <source>
        <dbReference type="ARBA" id="ARBA00022500"/>
    </source>
</evidence>
<feature type="region of interest" description="Disordered" evidence="18">
    <location>
        <begin position="264"/>
        <end position="286"/>
    </location>
</feature>
<keyword evidence="13" id="KW-0539">Nucleus</keyword>
<evidence type="ECO:0000256" key="8">
    <source>
        <dbReference type="ARBA" id="ARBA00022843"/>
    </source>
</evidence>
<dbReference type="InterPro" id="IPR013087">
    <property type="entry name" value="Znf_C2H2_type"/>
</dbReference>
<evidence type="ECO:0000256" key="13">
    <source>
        <dbReference type="ARBA" id="ARBA00023242"/>
    </source>
</evidence>
<dbReference type="ExpressionAtlas" id="A0A4X1U521">
    <property type="expression patterns" value="baseline and differential"/>
</dbReference>
<dbReference type="Proteomes" id="UP000694727">
    <property type="component" value="Unplaced"/>
</dbReference>
<feature type="compositionally biased region" description="Basic residues" evidence="18">
    <location>
        <begin position="107"/>
        <end position="122"/>
    </location>
</feature>
<dbReference type="PROSITE" id="PS00028">
    <property type="entry name" value="ZINC_FINGER_C2H2_1"/>
    <property type="match status" value="3"/>
</dbReference>
<evidence type="ECO:0000256" key="5">
    <source>
        <dbReference type="ARBA" id="ARBA00022737"/>
    </source>
</evidence>
<dbReference type="PANTHER" id="PTHR23235:SF120">
    <property type="entry name" value="KRUPPEL-LIKE FACTOR 15"/>
    <property type="match status" value="1"/>
</dbReference>
<dbReference type="Ensembl" id="ENSSSCT00060013222.1">
    <property type="protein sequence ID" value="ENSSSCP00060005032.1"/>
    <property type="gene ID" value="ENSSSCG00060010190.1"/>
</dbReference>
<dbReference type="Ensembl" id="ENSSSCT00030076778.1">
    <property type="protein sequence ID" value="ENSSSCP00030035049.1"/>
    <property type="gene ID" value="ENSSSCG00030055111.1"/>
</dbReference>
<keyword evidence="3" id="KW-0145">Chemotaxis</keyword>
<organism evidence="20 21">
    <name type="scientific">Sus scrofa</name>
    <name type="common">Pig</name>
    <dbReference type="NCBI Taxonomy" id="9823"/>
    <lineage>
        <taxon>Eukaryota</taxon>
        <taxon>Metazoa</taxon>
        <taxon>Chordata</taxon>
        <taxon>Craniata</taxon>
        <taxon>Vertebrata</taxon>
        <taxon>Euteleostomi</taxon>
        <taxon>Mammalia</taxon>
        <taxon>Eutheria</taxon>
        <taxon>Laurasiatheria</taxon>
        <taxon>Artiodactyla</taxon>
        <taxon>Suina</taxon>
        <taxon>Suidae</taxon>
        <taxon>Sus</taxon>
    </lineage>
</organism>
<dbReference type="GO" id="GO:0008270">
    <property type="term" value="F:zinc ion binding"/>
    <property type="evidence" value="ECO:0007669"/>
    <property type="project" value="UniProtKB-KW"/>
</dbReference>
<dbReference type="Ensembl" id="ENSSSCT00025107977.1">
    <property type="protein sequence ID" value="ENSSSCP00025048834.1"/>
    <property type="gene ID" value="ENSSSCG00025077606.1"/>
</dbReference>
<dbReference type="GO" id="GO:0006935">
    <property type="term" value="P:chemotaxis"/>
    <property type="evidence" value="ECO:0007669"/>
    <property type="project" value="UniProtKB-KW"/>
</dbReference>
<keyword evidence="9" id="KW-0805">Transcription regulation</keyword>
<comment type="function">
    <text evidence="14">Involved in the regulation of endothelial cell proliferation and migration. Mediates H(2)O(2)-induced leukocyte chemotaxis by elevating interleukin-8 production and may play a role in inflammation. May be involved in transcriptional regulation.</text>
</comment>
<dbReference type="AlphaFoldDB" id="A0A4X1U521"/>
<sequence length="367" mass="40388">MAVSHQRPRLLPGPWFPICPTDRNVPPPALGLEGRGVRAGRPRGRRTDWARPFLVGLRAKPRPACLRIALCTRDRTVPVWDGRGAGDGLSLWFPRLRPAEMLQKRRRLERRAQGRRNLRRGSRAFPAGALSQGRRRPSRPCARAPRAPRPRRRRPGAPGSLGPAAAGALEGKLGTLGTWARSSGPERPLHRLPLQMLLLPPRPPHPRSSSPEAMDPPPPKAPPFPKTEGPSSSPSSAAGPRPPRLGRHLLIDANGVPYTYTVQLEEEPRGPPQREAPPGEPGPRKGYSCPECARVFASPLRLQSHRVSHSDLKPFTCGACGKAFKRSSHLSRHRATHRARAGPPHTCPLCPRRFQDAAELAQHVRLH</sequence>
<evidence type="ECO:0000256" key="7">
    <source>
        <dbReference type="ARBA" id="ARBA00022833"/>
    </source>
</evidence>
<dbReference type="Ensembl" id="ENSSSCT00045015565.1">
    <property type="protein sequence ID" value="ENSSSCP00045010803.1"/>
    <property type="gene ID" value="ENSSSCG00045009196.1"/>
</dbReference>
<evidence type="ECO:0000256" key="6">
    <source>
        <dbReference type="ARBA" id="ARBA00022771"/>
    </source>
</evidence>
<dbReference type="FunFam" id="3.30.160.60:FF:001357">
    <property type="entry name" value="Zinc finger protein 580"/>
    <property type="match status" value="1"/>
</dbReference>
<comment type="subunit">
    <text evidence="15">Interacts with SMAD2.</text>
</comment>